<sequence>MPQAGYSSDDFTAELDAIEDTESESGNDEQDNEFDARSDLDTLRMVLTMPQPDAPMHEVRRALEVAQQAYTAVWSELRALKKDHAMLQAAVPARSRNRVLKKTSTIDNDIAHAGKMYAMLNYFWVMSGLFPTKPQPDIDPRSDTRWSSPEAKLNGAMAELYQCIPKALHKPMETYPQFGSVFRAAVNSERSNILHSLKDCAGLIFSSLKLDPTVFTDEAAKKKKNAQLLALLKKDVGGEKYTRLAPILFMDPSALVPDAFLKTPVMAKIIRVEIFGKASLSGKTKGHPKARGQHWSTQCVTEGLIAGAAIVARFLLTHDQELTATGPATKIDYAQDFDFYLERLFKRSPWATSVINYYNQEVFGTSSVLATSGTPTPPSASQPHTWEDDFLQQLEDPASAPQTIPIPAPQLLSSSHITYAPTSASRADMNAVATVNYQTAMSISNPGGPATTTQLQLEVDIGELSLDGARTDLAPSASKGGRVSAAQRRVTAQAAQTPVDSDVVPVVPLAPPPALKRVTRNGGAKPRKVLGRK</sequence>
<feature type="compositionally biased region" description="Acidic residues" evidence="1">
    <location>
        <begin position="11"/>
        <end position="33"/>
    </location>
</feature>
<gene>
    <name evidence="2" type="ORF">HD556DRAFT_1450326</name>
</gene>
<feature type="region of interest" description="Disordered" evidence="1">
    <location>
        <begin position="514"/>
        <end position="533"/>
    </location>
</feature>
<dbReference type="Proteomes" id="UP000719766">
    <property type="component" value="Unassembled WGS sequence"/>
</dbReference>
<dbReference type="RefSeq" id="XP_041153367.1">
    <property type="nucleotide sequence ID" value="XM_041307745.1"/>
</dbReference>
<proteinExistence type="predicted"/>
<feature type="region of interest" description="Disordered" evidence="1">
    <location>
        <begin position="1"/>
        <end position="34"/>
    </location>
</feature>
<dbReference type="Pfam" id="PF20414">
    <property type="entry name" value="DUF6698"/>
    <property type="match status" value="1"/>
</dbReference>
<dbReference type="GeneID" id="64601509"/>
<dbReference type="AlphaFoldDB" id="A0A9P7AB70"/>
<accession>A0A9P7AB70</accession>
<evidence type="ECO:0000313" key="3">
    <source>
        <dbReference type="Proteomes" id="UP000719766"/>
    </source>
</evidence>
<protein>
    <submittedName>
        <fullName evidence="2">Uncharacterized protein</fullName>
    </submittedName>
</protein>
<keyword evidence="3" id="KW-1185">Reference proteome</keyword>
<dbReference type="InterPro" id="IPR046521">
    <property type="entry name" value="DUF6698"/>
</dbReference>
<evidence type="ECO:0000313" key="2">
    <source>
        <dbReference type="EMBL" id="KAG1785884.1"/>
    </source>
</evidence>
<reference evidence="2" key="1">
    <citation type="journal article" date="2020" name="New Phytol.">
        <title>Comparative genomics reveals dynamic genome evolution in host specialist ectomycorrhizal fungi.</title>
        <authorList>
            <person name="Lofgren L.A."/>
            <person name="Nguyen N.H."/>
            <person name="Vilgalys R."/>
            <person name="Ruytinx J."/>
            <person name="Liao H.L."/>
            <person name="Branco S."/>
            <person name="Kuo A."/>
            <person name="LaButti K."/>
            <person name="Lipzen A."/>
            <person name="Andreopoulos W."/>
            <person name="Pangilinan J."/>
            <person name="Riley R."/>
            <person name="Hundley H."/>
            <person name="Na H."/>
            <person name="Barry K."/>
            <person name="Grigoriev I.V."/>
            <person name="Stajich J.E."/>
            <person name="Kennedy P.G."/>
        </authorList>
    </citation>
    <scope>NUCLEOTIDE SEQUENCE</scope>
    <source>
        <strain evidence="2">S12</strain>
    </source>
</reference>
<dbReference type="EMBL" id="JABBWE010000102">
    <property type="protein sequence ID" value="KAG1785884.1"/>
    <property type="molecule type" value="Genomic_DNA"/>
</dbReference>
<dbReference type="OrthoDB" id="2691745at2759"/>
<organism evidence="2 3">
    <name type="scientific">Suillus plorans</name>
    <dbReference type="NCBI Taxonomy" id="116603"/>
    <lineage>
        <taxon>Eukaryota</taxon>
        <taxon>Fungi</taxon>
        <taxon>Dikarya</taxon>
        <taxon>Basidiomycota</taxon>
        <taxon>Agaricomycotina</taxon>
        <taxon>Agaricomycetes</taxon>
        <taxon>Agaricomycetidae</taxon>
        <taxon>Boletales</taxon>
        <taxon>Suillineae</taxon>
        <taxon>Suillaceae</taxon>
        <taxon>Suillus</taxon>
    </lineage>
</organism>
<evidence type="ECO:0000256" key="1">
    <source>
        <dbReference type="SAM" id="MobiDB-lite"/>
    </source>
</evidence>
<feature type="compositionally biased region" description="Polar residues" evidence="1">
    <location>
        <begin position="1"/>
        <end position="10"/>
    </location>
</feature>
<name>A0A9P7AB70_9AGAM</name>
<comment type="caution">
    <text evidence="2">The sequence shown here is derived from an EMBL/GenBank/DDBJ whole genome shotgun (WGS) entry which is preliminary data.</text>
</comment>